<dbReference type="RefSeq" id="WP_013908767.1">
    <property type="nucleotide sequence ID" value="NC_015681.1"/>
</dbReference>
<dbReference type="InterPro" id="IPR004461">
    <property type="entry name" value="CO_DH/Ac-CoA_synth_bsu"/>
</dbReference>
<evidence type="ECO:0000259" key="8">
    <source>
        <dbReference type="Pfam" id="PF19436"/>
    </source>
</evidence>
<dbReference type="NCBIfam" id="TIGR00316">
    <property type="entry name" value="cdhC"/>
    <property type="match status" value="1"/>
</dbReference>
<dbReference type="Gene3D" id="3.40.1470.10">
    <property type="entry name" value="Bifunctional carbon monoxide dehydrogenase/acetyl-coa synthase(codh/acs), Chain M, domain 5"/>
    <property type="match status" value="1"/>
</dbReference>
<dbReference type="AlphaFoldDB" id="F8AA65"/>
<dbReference type="InterPro" id="IPR016099">
    <property type="entry name" value="Prismane-like_a/b-sand"/>
</dbReference>
<dbReference type="GO" id="GO:0051536">
    <property type="term" value="F:iron-sulfur cluster binding"/>
    <property type="evidence" value="ECO:0007669"/>
    <property type="project" value="UniProtKB-KW"/>
</dbReference>
<evidence type="ECO:0000259" key="7">
    <source>
        <dbReference type="Pfam" id="PF18537"/>
    </source>
</evidence>
<reference evidence="9 10" key="2">
    <citation type="journal article" date="2012" name="Stand. Genomic Sci.">
        <title>Complete genome sequence of the thermophilic sulfate-reducing ocean bacterium Thermodesulfatator indicus type strain (CIR29812(T)).</title>
        <authorList>
            <person name="Anderson I."/>
            <person name="Saunders E."/>
            <person name="Lapidus A."/>
            <person name="Nolan M."/>
            <person name="Lucas S."/>
            <person name="Tice H."/>
            <person name="Del Rio T.G."/>
            <person name="Cheng J.F."/>
            <person name="Han C."/>
            <person name="Tapia R."/>
            <person name="Goodwin L.A."/>
            <person name="Pitluck S."/>
            <person name="Liolios K."/>
            <person name="Mavromatis K."/>
            <person name="Pagani I."/>
            <person name="Ivanova N."/>
            <person name="Mikhailova N."/>
            <person name="Pati A."/>
            <person name="Chen A."/>
            <person name="Palaniappan K."/>
            <person name="Land M."/>
            <person name="Hauser L."/>
            <person name="Jeffries C.D."/>
            <person name="Chang Y.J."/>
            <person name="Brambilla E.M."/>
            <person name="Rohde M."/>
            <person name="Spring S."/>
            <person name="Goker M."/>
            <person name="Detter J.C."/>
            <person name="Woyke T."/>
            <person name="Bristow J."/>
            <person name="Eisen J.A."/>
            <person name="Markowitz V."/>
            <person name="Hugenholtz P."/>
            <person name="Kyrpides N.C."/>
            <person name="Klenk H.P."/>
        </authorList>
    </citation>
    <scope>NUCLEOTIDE SEQUENCE [LARGE SCALE GENOMIC DNA]</scope>
    <source>
        <strain evidence="10">DSM 15286 / JCM 11887 / CIR29812</strain>
    </source>
</reference>
<dbReference type="NCBIfam" id="NF040764">
    <property type="entry name" value="CODH_ACS_al_bet"/>
    <property type="match status" value="1"/>
</dbReference>
<feature type="domain" description="CO dehydrogenase/acetyl-CoA synthase complex beta subunit C-terminal" evidence="8">
    <location>
        <begin position="497"/>
        <end position="740"/>
    </location>
</feature>
<keyword evidence="2" id="KW-0533">Nickel</keyword>
<dbReference type="Pfam" id="PF03598">
    <property type="entry name" value="CdhC"/>
    <property type="match status" value="1"/>
</dbReference>
<dbReference type="GO" id="GO:0006084">
    <property type="term" value="P:acetyl-CoA metabolic process"/>
    <property type="evidence" value="ECO:0007669"/>
    <property type="project" value="InterPro"/>
</dbReference>
<dbReference type="EC" id="2.3.1.169" evidence="1"/>
<evidence type="ECO:0000256" key="1">
    <source>
        <dbReference type="ARBA" id="ARBA00012244"/>
    </source>
</evidence>
<evidence type="ECO:0000256" key="4">
    <source>
        <dbReference type="ARBA" id="ARBA00022723"/>
    </source>
</evidence>
<keyword evidence="5" id="KW-0408">Iron</keyword>
<sequence>MSRSVAYVAIKGAHKIVDRAWAKYEEAVDKFGKEQPVGFPNTAYYLPIIYAMLGYPVKKLGDCKEVLEEAEKLLPPVPSENIWLPYLGSALDAGMATFFAEEVIEAIKYLENPNIYTKTEEPTEDNLWLGAADDVIFRKRGVEFVDGTAPGFAACLGAPYDKEVARKIAEELQQKNLYVFMHSDSGGVRMAEQLKELGVQLGWPTRLIPFGPDYTSVVFAIGFACRVAMSFGGIKPGDYIGNLLYNKERTFSFVIAFGPVTDEWAANAAGAINWGFPTIADWNLTEIRPWGICTYEHIVARVPYEELVDRALEVRGLKVTAVKLDIPVAYAPAFEGERVRKGDLYLECGGGRTPAVELLMAKELDEVEDGKIEVIGPEINEVEKLGLEGPPYRLPFAVLVEVAGANMQEDFEAILERQFHHLINYAQGIMHVGQRNIMWLRISKAAVEKGFLFRHIGEILYAKLRQEYGAIVDKCQVKIYTEEEKVKEILELAKQVYARRDEKIAGMTDESVDVYYSCTLCQSFAPSHVCVITPERIGMCGAYNWLDGKACYEINPTGPNQPIPKGELIDETLGQYSGINEFVKQASRGKVERVSLYSIMVDPMTACGCFECIAAVLPTCNGIMIVNRDYMGLTPTGMKFTTMAGMVGGGQVTPGFMGVSKHYITSRKFLTAEGGLKRVVWMPKNLKEELMDKLKARAEEIGVPDLIEKIADETVANTEEEVAAWIEKVGHPVKDMPPLM</sequence>
<dbReference type="HOGENOM" id="CLU_378422_0_0_0"/>
<organism evidence="9 10">
    <name type="scientific">Thermodesulfatator indicus (strain DSM 15286 / JCM 11887 / CIR29812)</name>
    <dbReference type="NCBI Taxonomy" id="667014"/>
    <lineage>
        <taxon>Bacteria</taxon>
        <taxon>Pseudomonadati</taxon>
        <taxon>Thermodesulfobacteriota</taxon>
        <taxon>Thermodesulfobacteria</taxon>
        <taxon>Thermodesulfobacteriales</taxon>
        <taxon>Thermodesulfatatoraceae</taxon>
        <taxon>Thermodesulfatator</taxon>
    </lineage>
</organism>
<evidence type="ECO:0000313" key="10">
    <source>
        <dbReference type="Proteomes" id="UP000006793"/>
    </source>
</evidence>
<dbReference type="GO" id="GO:0046872">
    <property type="term" value="F:metal ion binding"/>
    <property type="evidence" value="ECO:0007669"/>
    <property type="project" value="UniProtKB-KW"/>
</dbReference>
<dbReference type="InterPro" id="IPR041350">
    <property type="entry name" value="CODH_A_N"/>
</dbReference>
<keyword evidence="9" id="KW-0012">Acyltransferase</keyword>
<dbReference type="STRING" id="667014.Thein_2183"/>
<dbReference type="Pfam" id="PF19436">
    <property type="entry name" value="ACS_CODH_B_C"/>
    <property type="match status" value="1"/>
</dbReference>
<dbReference type="Gene3D" id="3.30.1650.10">
    <property type="entry name" value="Bifunctional carbon monoxide dehydrogenase/acetyl-coa synthase(codh/acs), Chain M, domain 3"/>
    <property type="match status" value="1"/>
</dbReference>
<evidence type="ECO:0000256" key="5">
    <source>
        <dbReference type="ARBA" id="ARBA00023004"/>
    </source>
</evidence>
<dbReference type="InParanoid" id="F8AA65"/>
<name>F8AA65_THEID</name>
<gene>
    <name evidence="9" type="ordered locus">Thein_2183</name>
</gene>
<dbReference type="GO" id="GO:0043884">
    <property type="term" value="F:CO-methylating acetyl-CoA synthase activity"/>
    <property type="evidence" value="ECO:0007669"/>
    <property type="project" value="UniProtKB-EC"/>
</dbReference>
<dbReference type="EMBL" id="CP002683">
    <property type="protein sequence ID" value="AEH46031.1"/>
    <property type="molecule type" value="Genomic_DNA"/>
</dbReference>
<dbReference type="Proteomes" id="UP000006793">
    <property type="component" value="Chromosome"/>
</dbReference>
<evidence type="ECO:0000256" key="2">
    <source>
        <dbReference type="ARBA" id="ARBA00022596"/>
    </source>
</evidence>
<dbReference type="InterPro" id="IPR045822">
    <property type="entry name" value="ACS_CODH_B_C"/>
</dbReference>
<dbReference type="Pfam" id="PF18537">
    <property type="entry name" value="CODH_A_N"/>
    <property type="match status" value="1"/>
</dbReference>
<dbReference type="eggNOG" id="COG1614">
    <property type="taxonomic scope" value="Bacteria"/>
</dbReference>
<dbReference type="InterPro" id="IPR038571">
    <property type="entry name" value="CO_DH/Ac-CoA_synth_bsu_3_sf"/>
</dbReference>
<keyword evidence="4" id="KW-0479">Metal-binding</keyword>
<dbReference type="Gene3D" id="1.10.8.190">
    <property type="entry name" value="Carbon monoxide dehydrogenase alpha subunit. Chain M, domain 1"/>
    <property type="match status" value="1"/>
</dbReference>
<reference evidence="10" key="1">
    <citation type="submission" date="2011-04" db="EMBL/GenBank/DDBJ databases">
        <title>The complete genome of Thermodesulfatator indicus DSM 15286.</title>
        <authorList>
            <person name="Lucas S."/>
            <person name="Copeland A."/>
            <person name="Lapidus A."/>
            <person name="Bruce D."/>
            <person name="Goodwin L."/>
            <person name="Pitluck S."/>
            <person name="Peters L."/>
            <person name="Kyrpides N."/>
            <person name="Mavromatis K."/>
            <person name="Pagani I."/>
            <person name="Ivanova N."/>
            <person name="Saunders L."/>
            <person name="Detter J.C."/>
            <person name="Tapia R."/>
            <person name="Han C."/>
            <person name="Land M."/>
            <person name="Hauser L."/>
            <person name="Markowitz V."/>
            <person name="Cheng J.-F."/>
            <person name="Hugenholtz P."/>
            <person name="Woyke T."/>
            <person name="Wu D."/>
            <person name="Spring S."/>
            <person name="Schroeder M."/>
            <person name="Brambilla E."/>
            <person name="Klenk H.-P."/>
            <person name="Eisen J.A."/>
        </authorList>
    </citation>
    <scope>NUCLEOTIDE SEQUENCE [LARGE SCALE GENOMIC DNA]</scope>
    <source>
        <strain evidence="10">DSM 15286 / JCM 11887 / CIR29812</strain>
    </source>
</reference>
<dbReference type="OrthoDB" id="9759545at2"/>
<dbReference type="SUPFAM" id="SSF56821">
    <property type="entry name" value="Prismane protein-like"/>
    <property type="match status" value="1"/>
</dbReference>
<feature type="domain" description="Carbon monoxide dehydrogenase subunit alpha ,N-terminal" evidence="7">
    <location>
        <begin position="23"/>
        <end position="110"/>
    </location>
</feature>
<dbReference type="Gene3D" id="3.40.970.20">
    <property type="entry name" value="Carbon monoxide dehydrogenase alpha subunit. Chain D, domain 4"/>
    <property type="match status" value="1"/>
</dbReference>
<protein>
    <recommendedName>
        <fullName evidence="1">CO-methylating acetyl-CoA synthase</fullName>
        <ecNumber evidence="1">2.3.1.169</ecNumber>
    </recommendedName>
</protein>
<dbReference type="PANTHER" id="PTHR42281:SF1">
    <property type="entry name" value="ACETYL-COA DECARBONYLASE_SYNTHASE COMPLEX SUBUNIT BETA 1"/>
    <property type="match status" value="1"/>
</dbReference>
<dbReference type="NCBIfam" id="NF003379">
    <property type="entry name" value="PRK04456.1"/>
    <property type="match status" value="1"/>
</dbReference>
<dbReference type="GO" id="GO:0043885">
    <property type="term" value="F:anaerobic carbon-monoxide dehydrogenase activity"/>
    <property type="evidence" value="ECO:0007669"/>
    <property type="project" value="InterPro"/>
</dbReference>
<dbReference type="KEGG" id="tid:Thein_2183"/>
<evidence type="ECO:0000256" key="3">
    <source>
        <dbReference type="ARBA" id="ARBA00022679"/>
    </source>
</evidence>
<dbReference type="PaxDb" id="667014-Thein_2183"/>
<dbReference type="Gene3D" id="3.40.50.2030">
    <property type="match status" value="1"/>
</dbReference>
<accession>F8AA65</accession>
<keyword evidence="3 9" id="KW-0808">Transferase</keyword>
<evidence type="ECO:0000313" key="9">
    <source>
        <dbReference type="EMBL" id="AEH46031.1"/>
    </source>
</evidence>
<dbReference type="InterPro" id="IPR011254">
    <property type="entry name" value="Prismane-like_sf"/>
</dbReference>
<keyword evidence="10" id="KW-1185">Reference proteome</keyword>
<dbReference type="PANTHER" id="PTHR42281">
    <property type="match status" value="1"/>
</dbReference>
<keyword evidence="6" id="KW-0411">Iron-sulfur</keyword>
<evidence type="ECO:0000256" key="6">
    <source>
        <dbReference type="ARBA" id="ARBA00023014"/>
    </source>
</evidence>
<proteinExistence type="predicted"/>
<dbReference type="PATRIC" id="fig|667014.3.peg.2243"/>
<dbReference type="NCBIfam" id="NF007078">
    <property type="entry name" value="PRK09529.1"/>
    <property type="match status" value="1"/>
</dbReference>